<dbReference type="Proteomes" id="UP000095282">
    <property type="component" value="Unplaced"/>
</dbReference>
<feature type="coiled-coil region" evidence="1">
    <location>
        <begin position="54"/>
        <end position="88"/>
    </location>
</feature>
<evidence type="ECO:0000313" key="2">
    <source>
        <dbReference type="Proteomes" id="UP000095282"/>
    </source>
</evidence>
<sequence length="120" mass="14362">MLTKYQDTIESVSEEIRETKTIRRLIACLETIRYAQIRKEKLIEELFERFDENDEDKKQEIMRLRRLLDQEEKTREELKNKIVAEDMKRIEGILKNSNSKAKKEDIGDLGAFRSLEDLDL</sequence>
<dbReference type="WBParaSite" id="Csp11.Scaffold629.g9271.t1">
    <property type="protein sequence ID" value="Csp11.Scaffold629.g9271.t1"/>
    <property type="gene ID" value="Csp11.Scaffold629.g9271"/>
</dbReference>
<keyword evidence="2" id="KW-1185">Reference proteome</keyword>
<protein>
    <submittedName>
        <fullName evidence="3">BMERB domain-containing protein</fullName>
    </submittedName>
</protein>
<reference evidence="3" key="1">
    <citation type="submission" date="2016-11" db="UniProtKB">
        <authorList>
            <consortium name="WormBaseParasite"/>
        </authorList>
    </citation>
    <scope>IDENTIFICATION</scope>
</reference>
<dbReference type="AlphaFoldDB" id="A0A1I7UH45"/>
<evidence type="ECO:0000313" key="3">
    <source>
        <dbReference type="WBParaSite" id="Csp11.Scaffold629.g9271.t1"/>
    </source>
</evidence>
<name>A0A1I7UH45_9PELO</name>
<accession>A0A1I7UH45</accession>
<evidence type="ECO:0000256" key="1">
    <source>
        <dbReference type="SAM" id="Coils"/>
    </source>
</evidence>
<keyword evidence="1" id="KW-0175">Coiled coil</keyword>
<proteinExistence type="predicted"/>
<organism evidence="2 3">
    <name type="scientific">Caenorhabditis tropicalis</name>
    <dbReference type="NCBI Taxonomy" id="1561998"/>
    <lineage>
        <taxon>Eukaryota</taxon>
        <taxon>Metazoa</taxon>
        <taxon>Ecdysozoa</taxon>
        <taxon>Nematoda</taxon>
        <taxon>Chromadorea</taxon>
        <taxon>Rhabditida</taxon>
        <taxon>Rhabditina</taxon>
        <taxon>Rhabditomorpha</taxon>
        <taxon>Rhabditoidea</taxon>
        <taxon>Rhabditidae</taxon>
        <taxon>Peloderinae</taxon>
        <taxon>Caenorhabditis</taxon>
    </lineage>
</organism>